<accession>X1T827</accession>
<dbReference type="EMBL" id="BARW01017369">
    <property type="protein sequence ID" value="GAJ01439.1"/>
    <property type="molecule type" value="Genomic_DNA"/>
</dbReference>
<comment type="caution">
    <text evidence="2">The sequence shown here is derived from an EMBL/GenBank/DDBJ whole genome shotgun (WGS) entry which is preliminary data.</text>
</comment>
<keyword evidence="1" id="KW-0812">Transmembrane</keyword>
<keyword evidence="1" id="KW-1133">Transmembrane helix</keyword>
<keyword evidence="1" id="KW-0472">Membrane</keyword>
<proteinExistence type="predicted"/>
<name>X1T827_9ZZZZ</name>
<sequence>MKKQSKQALMVGLAVSMLILCAEAIQEIVKNLMSKWVTINLQIMFGTVVTIVIMMWWFNQISKS</sequence>
<evidence type="ECO:0000313" key="2">
    <source>
        <dbReference type="EMBL" id="GAJ01439.1"/>
    </source>
</evidence>
<feature type="transmembrane region" description="Helical" evidence="1">
    <location>
        <begin position="40"/>
        <end position="58"/>
    </location>
</feature>
<dbReference type="AlphaFoldDB" id="X1T827"/>
<protein>
    <submittedName>
        <fullName evidence="2">Uncharacterized protein</fullName>
    </submittedName>
</protein>
<organism evidence="2">
    <name type="scientific">marine sediment metagenome</name>
    <dbReference type="NCBI Taxonomy" id="412755"/>
    <lineage>
        <taxon>unclassified sequences</taxon>
        <taxon>metagenomes</taxon>
        <taxon>ecological metagenomes</taxon>
    </lineage>
</organism>
<reference evidence="2" key="1">
    <citation type="journal article" date="2014" name="Front. Microbiol.">
        <title>High frequency of phylogenetically diverse reductive dehalogenase-homologous genes in deep subseafloor sedimentary metagenomes.</title>
        <authorList>
            <person name="Kawai M."/>
            <person name="Futagami T."/>
            <person name="Toyoda A."/>
            <person name="Takaki Y."/>
            <person name="Nishi S."/>
            <person name="Hori S."/>
            <person name="Arai W."/>
            <person name="Tsubouchi T."/>
            <person name="Morono Y."/>
            <person name="Uchiyama I."/>
            <person name="Ito T."/>
            <person name="Fujiyama A."/>
            <person name="Inagaki F."/>
            <person name="Takami H."/>
        </authorList>
    </citation>
    <scope>NUCLEOTIDE SEQUENCE</scope>
    <source>
        <strain evidence="2">Expedition CK06-06</strain>
    </source>
</reference>
<evidence type="ECO:0000256" key="1">
    <source>
        <dbReference type="SAM" id="Phobius"/>
    </source>
</evidence>
<gene>
    <name evidence="2" type="ORF">S12H4_30025</name>
</gene>